<comment type="cofactor">
    <cofactor evidence="1 6">
        <name>FAD</name>
        <dbReference type="ChEBI" id="CHEBI:57692"/>
    </cofactor>
</comment>
<reference evidence="8 9" key="1">
    <citation type="journal article" date="2018" name="Nat. Ecol. Evol.">
        <title>Pezizomycetes genomes reveal the molecular basis of ectomycorrhizal truffle lifestyle.</title>
        <authorList>
            <person name="Murat C."/>
            <person name="Payen T."/>
            <person name="Noel B."/>
            <person name="Kuo A."/>
            <person name="Morin E."/>
            <person name="Chen J."/>
            <person name="Kohler A."/>
            <person name="Krizsan K."/>
            <person name="Balestrini R."/>
            <person name="Da Silva C."/>
            <person name="Montanini B."/>
            <person name="Hainaut M."/>
            <person name="Levati E."/>
            <person name="Barry K.W."/>
            <person name="Belfiori B."/>
            <person name="Cichocki N."/>
            <person name="Clum A."/>
            <person name="Dockter R.B."/>
            <person name="Fauchery L."/>
            <person name="Guy J."/>
            <person name="Iotti M."/>
            <person name="Le Tacon F."/>
            <person name="Lindquist E.A."/>
            <person name="Lipzen A."/>
            <person name="Malagnac F."/>
            <person name="Mello A."/>
            <person name="Molinier V."/>
            <person name="Miyauchi S."/>
            <person name="Poulain J."/>
            <person name="Riccioni C."/>
            <person name="Rubini A."/>
            <person name="Sitrit Y."/>
            <person name="Splivallo R."/>
            <person name="Traeger S."/>
            <person name="Wang M."/>
            <person name="Zifcakova L."/>
            <person name="Wipf D."/>
            <person name="Zambonelli A."/>
            <person name="Paolocci F."/>
            <person name="Nowrousian M."/>
            <person name="Ottonello S."/>
            <person name="Baldrian P."/>
            <person name="Spatafora J.W."/>
            <person name="Henrissat B."/>
            <person name="Nagy L.G."/>
            <person name="Aury J.M."/>
            <person name="Wincker P."/>
            <person name="Grigoriev I.V."/>
            <person name="Bonfante P."/>
            <person name="Martin F.M."/>
        </authorList>
    </citation>
    <scope>NUCLEOTIDE SEQUENCE [LARGE SCALE GENOMIC DNA]</scope>
    <source>
        <strain evidence="8 9">ATCC MYA-4762</strain>
    </source>
</reference>
<feature type="domain" description="FAD dependent oxidoreductase" evidence="7">
    <location>
        <begin position="2"/>
        <end position="326"/>
    </location>
</feature>
<dbReference type="PIRSF" id="PIRSF000189">
    <property type="entry name" value="D-aa_oxidase"/>
    <property type="match status" value="1"/>
</dbReference>
<dbReference type="GO" id="GO:0019478">
    <property type="term" value="P:D-amino acid catabolic process"/>
    <property type="evidence" value="ECO:0007669"/>
    <property type="project" value="TreeGrafter"/>
</dbReference>
<feature type="binding site" evidence="6">
    <location>
        <position position="283"/>
    </location>
    <ligand>
        <name>D-serine</name>
        <dbReference type="ChEBI" id="CHEBI:35247"/>
    </ligand>
</feature>
<dbReference type="SUPFAM" id="SSF51971">
    <property type="entry name" value="Nucleotide-binding domain"/>
    <property type="match status" value="1"/>
</dbReference>
<dbReference type="SUPFAM" id="SSF54373">
    <property type="entry name" value="FAD-linked reductases, C-terminal domain"/>
    <property type="match status" value="1"/>
</dbReference>
<dbReference type="GO" id="GO:0071949">
    <property type="term" value="F:FAD binding"/>
    <property type="evidence" value="ECO:0007669"/>
    <property type="project" value="InterPro"/>
</dbReference>
<dbReference type="InterPro" id="IPR006076">
    <property type="entry name" value="FAD-dep_OxRdtase"/>
</dbReference>
<evidence type="ECO:0000256" key="1">
    <source>
        <dbReference type="ARBA" id="ARBA00001974"/>
    </source>
</evidence>
<feature type="binding site" evidence="6">
    <location>
        <position position="157"/>
    </location>
    <ligand>
        <name>FAD</name>
        <dbReference type="ChEBI" id="CHEBI:57692"/>
    </ligand>
</feature>
<dbReference type="InParanoid" id="A0A3N4LME5"/>
<keyword evidence="9" id="KW-1185">Reference proteome</keyword>
<feature type="binding site" evidence="6">
    <location>
        <position position="222"/>
    </location>
    <ligand>
        <name>D-dopa</name>
        <dbReference type="ChEBI" id="CHEBI:149689"/>
    </ligand>
</feature>
<feature type="non-terminal residue" evidence="8">
    <location>
        <position position="1"/>
    </location>
</feature>
<evidence type="ECO:0000256" key="4">
    <source>
        <dbReference type="ARBA" id="ARBA00022827"/>
    </source>
</evidence>
<comment type="similarity">
    <text evidence="2">Belongs to the DAMOX/DASOX family.</text>
</comment>
<accession>A0A3N4LME5</accession>
<protein>
    <submittedName>
        <fullName evidence="8">Nucleotide-binding domain-containing protein</fullName>
    </submittedName>
</protein>
<dbReference type="PANTHER" id="PTHR11530">
    <property type="entry name" value="D-AMINO ACID OXIDASE"/>
    <property type="match status" value="1"/>
</dbReference>
<organism evidence="8 9">
    <name type="scientific">Terfezia boudieri ATCC MYA-4762</name>
    <dbReference type="NCBI Taxonomy" id="1051890"/>
    <lineage>
        <taxon>Eukaryota</taxon>
        <taxon>Fungi</taxon>
        <taxon>Dikarya</taxon>
        <taxon>Ascomycota</taxon>
        <taxon>Pezizomycotina</taxon>
        <taxon>Pezizomycetes</taxon>
        <taxon>Pezizales</taxon>
        <taxon>Pezizaceae</taxon>
        <taxon>Terfezia</taxon>
    </lineage>
</organism>
<dbReference type="Proteomes" id="UP000267821">
    <property type="component" value="Unassembled WGS sequence"/>
</dbReference>
<evidence type="ECO:0000256" key="6">
    <source>
        <dbReference type="PIRSR" id="PIRSR000189-1"/>
    </source>
</evidence>
<name>A0A3N4LME5_9PEZI</name>
<feature type="binding site" evidence="6">
    <location>
        <position position="311"/>
    </location>
    <ligand>
        <name>D-dopa</name>
        <dbReference type="ChEBI" id="CHEBI:149689"/>
    </ligand>
</feature>
<dbReference type="Pfam" id="PF01266">
    <property type="entry name" value="DAO"/>
    <property type="match status" value="1"/>
</dbReference>
<evidence type="ECO:0000256" key="5">
    <source>
        <dbReference type="ARBA" id="ARBA00023002"/>
    </source>
</evidence>
<dbReference type="STRING" id="1051890.A0A3N4LME5"/>
<dbReference type="GO" id="GO:0005737">
    <property type="term" value="C:cytoplasm"/>
    <property type="evidence" value="ECO:0007669"/>
    <property type="project" value="TreeGrafter"/>
</dbReference>
<evidence type="ECO:0000256" key="3">
    <source>
        <dbReference type="ARBA" id="ARBA00022630"/>
    </source>
</evidence>
<dbReference type="InterPro" id="IPR023209">
    <property type="entry name" value="DAO"/>
</dbReference>
<sequence>RAGVVGLQTALSLLEAGYGVIVVAKYWPGDKSIDYTSPWAGAHWRPHAAVDELELQKYEMATFRYWTEMVKKVPKEECGVTILPDTYFWDSGNPETISALWWPNLIPNIRMIPESDLIPGTTLGMMYHSFCIDVPMYLDYLVGKLGDLGVKTITAEVDTLEDVFELPGIEDDVVVGMVNCTGMGALNLVPDEKVYPMKGQTVIVKGRAKQITFRKGEGYVAYVVPRIGEEITVLGGTQGVRDWDPEPNSAVTEEILKRCKAIAPELLNEKGEFEIIAVQAGRRPSREGGPRVALVKHAGGKFICHNYGHGGAGYQSSFGSAMEVVSLVNGFLGRK</sequence>
<keyword evidence="5" id="KW-0560">Oxidoreductase</keyword>
<feature type="binding site" evidence="6">
    <location>
        <position position="181"/>
    </location>
    <ligand>
        <name>FAD</name>
        <dbReference type="ChEBI" id="CHEBI:57692"/>
    </ligand>
</feature>
<dbReference type="OrthoDB" id="2015447at2759"/>
<proteinExistence type="inferred from homology"/>
<dbReference type="EMBL" id="ML121543">
    <property type="protein sequence ID" value="RPB24000.1"/>
    <property type="molecule type" value="Genomic_DNA"/>
</dbReference>
<dbReference type="AlphaFoldDB" id="A0A3N4LME5"/>
<evidence type="ECO:0000313" key="9">
    <source>
        <dbReference type="Proteomes" id="UP000267821"/>
    </source>
</evidence>
<dbReference type="PANTHER" id="PTHR11530:SF11">
    <property type="entry name" value="D-ASPARTATE OXIDASE"/>
    <property type="match status" value="1"/>
</dbReference>
<evidence type="ECO:0000313" key="8">
    <source>
        <dbReference type="EMBL" id="RPB24000.1"/>
    </source>
</evidence>
<evidence type="ECO:0000259" key="7">
    <source>
        <dbReference type="Pfam" id="PF01266"/>
    </source>
</evidence>
<keyword evidence="3" id="KW-0285">Flavoprotein</keyword>
<keyword evidence="4 6" id="KW-0274">FAD</keyword>
<dbReference type="GO" id="GO:0003884">
    <property type="term" value="F:D-amino-acid oxidase activity"/>
    <property type="evidence" value="ECO:0007669"/>
    <property type="project" value="InterPro"/>
</dbReference>
<dbReference type="Gene3D" id="3.30.9.10">
    <property type="entry name" value="D-Amino Acid Oxidase, subunit A, domain 2"/>
    <property type="match status" value="1"/>
</dbReference>
<evidence type="ECO:0000256" key="2">
    <source>
        <dbReference type="ARBA" id="ARBA00006730"/>
    </source>
</evidence>
<feature type="binding site" evidence="6">
    <location>
        <begin position="36"/>
        <end position="37"/>
    </location>
    <ligand>
        <name>FAD</name>
        <dbReference type="ChEBI" id="CHEBI:57692"/>
    </ligand>
</feature>
<dbReference type="Gene3D" id="3.40.50.720">
    <property type="entry name" value="NAD(P)-binding Rossmann-like Domain"/>
    <property type="match status" value="1"/>
</dbReference>
<gene>
    <name evidence="8" type="ORF">L211DRAFT_785737</name>
</gene>